<keyword evidence="2" id="KW-0472">Membrane</keyword>
<evidence type="ECO:0008006" key="5">
    <source>
        <dbReference type="Google" id="ProtNLM"/>
    </source>
</evidence>
<evidence type="ECO:0000313" key="4">
    <source>
        <dbReference type="Proteomes" id="UP000297245"/>
    </source>
</evidence>
<feature type="transmembrane region" description="Helical" evidence="2">
    <location>
        <begin position="40"/>
        <end position="59"/>
    </location>
</feature>
<feature type="transmembrane region" description="Helical" evidence="2">
    <location>
        <begin position="6"/>
        <end position="28"/>
    </location>
</feature>
<keyword evidence="2" id="KW-0812">Transmembrane</keyword>
<sequence length="488" mass="53803">MISPTTWRITTTVLAGIAQLFTIIRIIYRYKKSCCWLDDVVGALASACSLAALVAFWFYSNGVDEITHLKVDLTTAYWAFSVMNISVIWLSRIGLSLTLIRISPLDFRRLSYVTSVLLAMMGIALIAQRAVLCQLDSSWKSIADPQCNNTVTLATTISSEFSSSLIMLFGIARTYAFSDNIRAARRGMFIALFIANCFLFAGSISHTVFLIQGQGDPEDLLERFTFTVQSSVSLMFTNLPTTIAAVYLSFDKTIDDPEAQSHGGATSTHNFKQNLLARNISLPRPITFFASRESFFSNEKSASTVKHGSSPLAVPPMAYKSNVRSSKMSKSSAGSASSSYSTDSTYQRKVVDHKPDPTFDLASIDRSNCSVSSVYTQDTLSTNPLVNSSLRSTASPSHRYHHHHHNGSGYTTEPHPSRTDPKMVRFLSKLVSDEHHASVSGSRDGSRGRGSEGSKYSSYFMDNHPSLYIQSARSSEVLDYEDLGRDSK</sequence>
<protein>
    <recommendedName>
        <fullName evidence="5">G-protein coupled receptors family 3 profile domain-containing protein</fullName>
    </recommendedName>
</protein>
<evidence type="ECO:0000256" key="1">
    <source>
        <dbReference type="SAM" id="MobiDB-lite"/>
    </source>
</evidence>
<dbReference type="OrthoDB" id="3229610at2759"/>
<accession>A0A4S8M4K4</accession>
<feature type="compositionally biased region" description="Polar residues" evidence="1">
    <location>
        <begin position="383"/>
        <end position="396"/>
    </location>
</feature>
<organism evidence="3 4">
    <name type="scientific">Dendrothele bispora (strain CBS 962.96)</name>
    <dbReference type="NCBI Taxonomy" id="1314807"/>
    <lineage>
        <taxon>Eukaryota</taxon>
        <taxon>Fungi</taxon>
        <taxon>Dikarya</taxon>
        <taxon>Basidiomycota</taxon>
        <taxon>Agaricomycotina</taxon>
        <taxon>Agaricomycetes</taxon>
        <taxon>Agaricomycetidae</taxon>
        <taxon>Agaricales</taxon>
        <taxon>Agaricales incertae sedis</taxon>
        <taxon>Dendrothele</taxon>
    </lineage>
</organism>
<keyword evidence="2" id="KW-1133">Transmembrane helix</keyword>
<feature type="transmembrane region" description="Helical" evidence="2">
    <location>
        <begin position="188"/>
        <end position="211"/>
    </location>
</feature>
<keyword evidence="4" id="KW-1185">Reference proteome</keyword>
<dbReference type="AlphaFoldDB" id="A0A4S8M4K4"/>
<evidence type="ECO:0000313" key="3">
    <source>
        <dbReference type="EMBL" id="THU97126.1"/>
    </source>
</evidence>
<feature type="transmembrane region" description="Helical" evidence="2">
    <location>
        <begin position="151"/>
        <end position="176"/>
    </location>
</feature>
<gene>
    <name evidence="3" type="ORF">K435DRAFT_857928</name>
</gene>
<feature type="region of interest" description="Disordered" evidence="1">
    <location>
        <begin position="383"/>
        <end position="420"/>
    </location>
</feature>
<feature type="region of interest" description="Disordered" evidence="1">
    <location>
        <begin position="323"/>
        <end position="349"/>
    </location>
</feature>
<proteinExistence type="predicted"/>
<dbReference type="Proteomes" id="UP000297245">
    <property type="component" value="Unassembled WGS sequence"/>
</dbReference>
<reference evidence="3 4" key="1">
    <citation type="journal article" date="2019" name="Nat. Ecol. Evol.">
        <title>Megaphylogeny resolves global patterns of mushroom evolution.</title>
        <authorList>
            <person name="Varga T."/>
            <person name="Krizsan K."/>
            <person name="Foldi C."/>
            <person name="Dima B."/>
            <person name="Sanchez-Garcia M."/>
            <person name="Sanchez-Ramirez S."/>
            <person name="Szollosi G.J."/>
            <person name="Szarkandi J.G."/>
            <person name="Papp V."/>
            <person name="Albert L."/>
            <person name="Andreopoulos W."/>
            <person name="Angelini C."/>
            <person name="Antonin V."/>
            <person name="Barry K.W."/>
            <person name="Bougher N.L."/>
            <person name="Buchanan P."/>
            <person name="Buyck B."/>
            <person name="Bense V."/>
            <person name="Catcheside P."/>
            <person name="Chovatia M."/>
            <person name="Cooper J."/>
            <person name="Damon W."/>
            <person name="Desjardin D."/>
            <person name="Finy P."/>
            <person name="Geml J."/>
            <person name="Haridas S."/>
            <person name="Hughes K."/>
            <person name="Justo A."/>
            <person name="Karasinski D."/>
            <person name="Kautmanova I."/>
            <person name="Kiss B."/>
            <person name="Kocsube S."/>
            <person name="Kotiranta H."/>
            <person name="LaButti K.M."/>
            <person name="Lechner B.E."/>
            <person name="Liimatainen K."/>
            <person name="Lipzen A."/>
            <person name="Lukacs Z."/>
            <person name="Mihaltcheva S."/>
            <person name="Morgado L.N."/>
            <person name="Niskanen T."/>
            <person name="Noordeloos M.E."/>
            <person name="Ohm R.A."/>
            <person name="Ortiz-Santana B."/>
            <person name="Ovrebo C."/>
            <person name="Racz N."/>
            <person name="Riley R."/>
            <person name="Savchenko A."/>
            <person name="Shiryaev A."/>
            <person name="Soop K."/>
            <person name="Spirin V."/>
            <person name="Szebenyi C."/>
            <person name="Tomsovsky M."/>
            <person name="Tulloss R.E."/>
            <person name="Uehling J."/>
            <person name="Grigoriev I.V."/>
            <person name="Vagvolgyi C."/>
            <person name="Papp T."/>
            <person name="Martin F.M."/>
            <person name="Miettinen O."/>
            <person name="Hibbett D.S."/>
            <person name="Nagy L.G."/>
        </authorList>
    </citation>
    <scope>NUCLEOTIDE SEQUENCE [LARGE SCALE GENOMIC DNA]</scope>
    <source>
        <strain evidence="3 4">CBS 962.96</strain>
    </source>
</reference>
<feature type="compositionally biased region" description="Low complexity" evidence="1">
    <location>
        <begin position="323"/>
        <end position="344"/>
    </location>
</feature>
<dbReference type="EMBL" id="ML179162">
    <property type="protein sequence ID" value="THU97126.1"/>
    <property type="molecule type" value="Genomic_DNA"/>
</dbReference>
<feature type="region of interest" description="Disordered" evidence="1">
    <location>
        <begin position="432"/>
        <end position="457"/>
    </location>
</feature>
<name>A0A4S8M4K4_DENBC</name>
<evidence type="ECO:0000256" key="2">
    <source>
        <dbReference type="SAM" id="Phobius"/>
    </source>
</evidence>
<feature type="transmembrane region" description="Helical" evidence="2">
    <location>
        <begin position="112"/>
        <end position="131"/>
    </location>
</feature>
<feature type="transmembrane region" description="Helical" evidence="2">
    <location>
        <begin position="231"/>
        <end position="250"/>
    </location>
</feature>
<feature type="transmembrane region" description="Helical" evidence="2">
    <location>
        <begin position="79"/>
        <end position="100"/>
    </location>
</feature>